<dbReference type="Gene3D" id="3.40.50.300">
    <property type="entry name" value="P-loop containing nucleotide triphosphate hydrolases"/>
    <property type="match status" value="2"/>
</dbReference>
<dbReference type="FunFam" id="3.40.50.300:FF:001201">
    <property type="entry name" value="ATP-dependent DNA helicase UvrD2"/>
    <property type="match status" value="1"/>
</dbReference>
<evidence type="ECO:0000256" key="10">
    <source>
        <dbReference type="ARBA" id="ARBA00023235"/>
    </source>
</evidence>
<comment type="similarity">
    <text evidence="1">Belongs to the helicase family. UvrD subfamily.</text>
</comment>
<feature type="domain" description="UvrD-like helicase C-terminal" evidence="17">
    <location>
        <begin position="350"/>
        <end position="625"/>
    </location>
</feature>
<evidence type="ECO:0000256" key="5">
    <source>
        <dbReference type="ARBA" id="ARBA00022801"/>
    </source>
</evidence>
<dbReference type="Gene3D" id="1.10.486.10">
    <property type="entry name" value="PCRA, domain 4"/>
    <property type="match status" value="1"/>
</dbReference>
<dbReference type="InterPro" id="IPR000212">
    <property type="entry name" value="DNA_helicase_UvrD/REP"/>
</dbReference>
<dbReference type="GO" id="GO:0043138">
    <property type="term" value="F:3'-5' DNA helicase activity"/>
    <property type="evidence" value="ECO:0007669"/>
    <property type="project" value="UniProtKB-EC"/>
</dbReference>
<dbReference type="AlphaFoldDB" id="A0A1I5WFH1"/>
<evidence type="ECO:0000313" key="19">
    <source>
        <dbReference type="Proteomes" id="UP000198577"/>
    </source>
</evidence>
<sequence length="797" mass="90422">MSEDMKSRFRALRDRIIELQYRHLNDMQRKAVLTTQGPLLVLAGAGSGKTTVLVNRIAHLLKFGCAYGSDYVPRDLTPQDIASMEEYIARCQDSGAVIPLPERIFALLRYRVAFPGSILAITFTNKAAKEMKERIVQLVGEAAYDIWVSTFHSACVRILRREIDKIGYSRNFVIYDDSDQLTVVKDCIKELNLNEKYYDPKEIRNLISRLKDQMKGPREYVDEVRGQFREENIGRIYQLYEAKLKKNNALDFGDLINKTIELFRLRPDVLDYYQKKFQYILVDEYQDTNMAQYILIKMLSEFHGNVCAVGDDDQAIYGWRGADIRNILEFERDFPSAAVIKLEENYRSSQTILDAANSVIQNNRGRKPKRLWTQRKHGDKVRIYQAYDEHDEAEFICRQIKDLMQQEGRRAGEFAVLYRVNAQSRVLEEAMIKYGIPYRIYKGLRFYDRKEIKDIIAYLRVIVNPADDVSLKRIINVPKRGIGPATIEALEGAAAEMEESIFGVAIDLDKNGVLSGRAAASVKSFVDLIMRLIALKDTMGIVDFVHTVLEETGYRSELEREGTMDALARLENIKEFISAAREFEEANQGADLVDFLENIALVSDVDEVGEDESAVVLMTLHSAKGLEFPVVFMAGLEEGLFPLARAVDNPDELEEERRLCYVGLTRAKQRLYLSYARNRTLYGGSMLSMPSRFISEIPEELVEPAIGGYAFEFGDSGVKKGTSVDPIVSFNLPGKVTKEKTGPSPRFALGDKVLHQRFGVGTVVAMDGEGADLRIQIAFEQGGIKKFMANLAPLKKL</sequence>
<dbReference type="CDD" id="cd17932">
    <property type="entry name" value="DEXQc_UvrD"/>
    <property type="match status" value="1"/>
</dbReference>
<evidence type="ECO:0000256" key="6">
    <source>
        <dbReference type="ARBA" id="ARBA00022806"/>
    </source>
</evidence>
<dbReference type="FunFam" id="1.10.10.160:FF:000001">
    <property type="entry name" value="ATP-dependent DNA helicase"/>
    <property type="match status" value="1"/>
</dbReference>
<evidence type="ECO:0000313" key="18">
    <source>
        <dbReference type="EMBL" id="SFQ18441.1"/>
    </source>
</evidence>
<keyword evidence="4" id="KW-0227">DNA damage</keyword>
<keyword evidence="19" id="KW-1185">Reference proteome</keyword>
<evidence type="ECO:0000256" key="11">
    <source>
        <dbReference type="ARBA" id="ARBA00034617"/>
    </source>
</evidence>
<dbReference type="Proteomes" id="UP000198577">
    <property type="component" value="Unassembled WGS sequence"/>
</dbReference>
<name>A0A1I5WFH1_9FIRM</name>
<dbReference type="GO" id="GO:0016887">
    <property type="term" value="F:ATP hydrolysis activity"/>
    <property type="evidence" value="ECO:0007669"/>
    <property type="project" value="RHEA"/>
</dbReference>
<dbReference type="SUPFAM" id="SSF52540">
    <property type="entry name" value="P-loop containing nucleoside triphosphate hydrolases"/>
    <property type="match status" value="1"/>
</dbReference>
<keyword evidence="6 15" id="KW-0347">Helicase</keyword>
<comment type="catalytic activity">
    <reaction evidence="14">
        <text>ATP + H2O = ADP + phosphate + H(+)</text>
        <dbReference type="Rhea" id="RHEA:13065"/>
        <dbReference type="ChEBI" id="CHEBI:15377"/>
        <dbReference type="ChEBI" id="CHEBI:15378"/>
        <dbReference type="ChEBI" id="CHEBI:30616"/>
        <dbReference type="ChEBI" id="CHEBI:43474"/>
        <dbReference type="ChEBI" id="CHEBI:456216"/>
        <dbReference type="EC" id="5.6.2.4"/>
    </reaction>
</comment>
<evidence type="ECO:0000256" key="7">
    <source>
        <dbReference type="ARBA" id="ARBA00022840"/>
    </source>
</evidence>
<dbReference type="STRING" id="937334.SAMN05444406_11636"/>
<evidence type="ECO:0000259" key="17">
    <source>
        <dbReference type="PROSITE" id="PS51217"/>
    </source>
</evidence>
<dbReference type="InterPro" id="IPR014016">
    <property type="entry name" value="UvrD-like_ATP-bd"/>
</dbReference>
<dbReference type="OrthoDB" id="9810135at2"/>
<comment type="catalytic activity">
    <reaction evidence="11">
        <text>Couples ATP hydrolysis with the unwinding of duplex DNA by translocating in the 3'-5' direction.</text>
        <dbReference type="EC" id="5.6.2.4"/>
    </reaction>
</comment>
<evidence type="ECO:0000256" key="3">
    <source>
        <dbReference type="ARBA" id="ARBA00022741"/>
    </source>
</evidence>
<evidence type="ECO:0000259" key="16">
    <source>
        <dbReference type="PROSITE" id="PS51198"/>
    </source>
</evidence>
<evidence type="ECO:0000256" key="15">
    <source>
        <dbReference type="PROSITE-ProRule" id="PRU00560"/>
    </source>
</evidence>
<dbReference type="InterPro" id="IPR014017">
    <property type="entry name" value="DNA_helicase_UvrD-like_C"/>
</dbReference>
<keyword evidence="10" id="KW-0413">Isomerase</keyword>
<dbReference type="GO" id="GO:0005524">
    <property type="term" value="F:ATP binding"/>
    <property type="evidence" value="ECO:0007669"/>
    <property type="project" value="UniProtKB-UniRule"/>
</dbReference>
<evidence type="ECO:0000256" key="1">
    <source>
        <dbReference type="ARBA" id="ARBA00009922"/>
    </source>
</evidence>
<dbReference type="Pfam" id="PF21196">
    <property type="entry name" value="PcrA_UvrD_tudor"/>
    <property type="match status" value="1"/>
</dbReference>
<dbReference type="InterPro" id="IPR013986">
    <property type="entry name" value="DExx_box_DNA_helicase_dom_sf"/>
</dbReference>
<feature type="binding site" evidence="15">
    <location>
        <begin position="43"/>
        <end position="50"/>
    </location>
    <ligand>
        <name>ATP</name>
        <dbReference type="ChEBI" id="CHEBI:30616"/>
    </ligand>
</feature>
<evidence type="ECO:0000256" key="14">
    <source>
        <dbReference type="ARBA" id="ARBA00048988"/>
    </source>
</evidence>
<keyword evidence="8" id="KW-0238">DNA-binding</keyword>
<dbReference type="EMBL" id="FOXR01000016">
    <property type="protein sequence ID" value="SFQ18441.1"/>
    <property type="molecule type" value="Genomic_DNA"/>
</dbReference>
<keyword evidence="5 15" id="KW-0378">Hydrolase</keyword>
<evidence type="ECO:0000256" key="9">
    <source>
        <dbReference type="ARBA" id="ARBA00023204"/>
    </source>
</evidence>
<gene>
    <name evidence="18" type="ORF">SAMN05444406_11636</name>
</gene>
<keyword evidence="7 15" id="KW-0067">ATP-binding</keyword>
<organism evidence="18 19">
    <name type="scientific">Caldicoprobacter faecalis</name>
    <dbReference type="NCBI Taxonomy" id="937334"/>
    <lineage>
        <taxon>Bacteria</taxon>
        <taxon>Bacillati</taxon>
        <taxon>Bacillota</taxon>
        <taxon>Clostridia</taxon>
        <taxon>Caldicoprobacterales</taxon>
        <taxon>Caldicoprobacteraceae</taxon>
        <taxon>Caldicoprobacter</taxon>
    </lineage>
</organism>
<dbReference type="GO" id="GO:0009314">
    <property type="term" value="P:response to radiation"/>
    <property type="evidence" value="ECO:0007669"/>
    <property type="project" value="UniProtKB-ARBA"/>
</dbReference>
<keyword evidence="9" id="KW-0234">DNA repair</keyword>
<evidence type="ECO:0000256" key="12">
    <source>
        <dbReference type="ARBA" id="ARBA00034808"/>
    </source>
</evidence>
<feature type="domain" description="UvrD-like helicase ATP-binding" evidence="16">
    <location>
        <begin position="22"/>
        <end position="349"/>
    </location>
</feature>
<dbReference type="GO" id="GO:0005829">
    <property type="term" value="C:cytosol"/>
    <property type="evidence" value="ECO:0007669"/>
    <property type="project" value="TreeGrafter"/>
</dbReference>
<dbReference type="Pfam" id="PF00580">
    <property type="entry name" value="UvrD-helicase"/>
    <property type="match status" value="2"/>
</dbReference>
<dbReference type="PANTHER" id="PTHR11070">
    <property type="entry name" value="UVRD / RECB / PCRA DNA HELICASE FAMILY MEMBER"/>
    <property type="match status" value="1"/>
</dbReference>
<evidence type="ECO:0000256" key="4">
    <source>
        <dbReference type="ARBA" id="ARBA00022763"/>
    </source>
</evidence>
<reference evidence="18 19" key="1">
    <citation type="submission" date="2016-10" db="EMBL/GenBank/DDBJ databases">
        <authorList>
            <person name="de Groot N.N."/>
        </authorList>
    </citation>
    <scope>NUCLEOTIDE SEQUENCE [LARGE SCALE GENOMIC DNA]</scope>
    <source>
        <strain evidence="18 19">DSM 20678</strain>
    </source>
</reference>
<dbReference type="Pfam" id="PF13361">
    <property type="entry name" value="UvrD_C"/>
    <property type="match status" value="1"/>
</dbReference>
<dbReference type="PANTHER" id="PTHR11070:SF2">
    <property type="entry name" value="ATP-DEPENDENT DNA HELICASE SRS2"/>
    <property type="match status" value="1"/>
</dbReference>
<proteinExistence type="inferred from homology"/>
<dbReference type="Gene3D" id="1.10.10.160">
    <property type="match status" value="1"/>
</dbReference>
<accession>A0A1I5WFH1</accession>
<dbReference type="FunFam" id="1.10.486.10:FF:000003">
    <property type="entry name" value="ATP-dependent DNA helicase"/>
    <property type="match status" value="1"/>
</dbReference>
<dbReference type="GO" id="GO:0033202">
    <property type="term" value="C:DNA helicase complex"/>
    <property type="evidence" value="ECO:0007669"/>
    <property type="project" value="TreeGrafter"/>
</dbReference>
<evidence type="ECO:0000256" key="8">
    <source>
        <dbReference type="ARBA" id="ARBA00023125"/>
    </source>
</evidence>
<dbReference type="PROSITE" id="PS51217">
    <property type="entry name" value="UVRD_HELICASE_CTER"/>
    <property type="match status" value="1"/>
</dbReference>
<dbReference type="CDD" id="cd18807">
    <property type="entry name" value="SF1_C_UvrD"/>
    <property type="match status" value="1"/>
</dbReference>
<evidence type="ECO:0000256" key="13">
    <source>
        <dbReference type="ARBA" id="ARBA00034900"/>
    </source>
</evidence>
<evidence type="ECO:0000256" key="2">
    <source>
        <dbReference type="ARBA" id="ARBA00014807"/>
    </source>
</evidence>
<dbReference type="GO" id="GO:0003677">
    <property type="term" value="F:DNA binding"/>
    <property type="evidence" value="ECO:0007669"/>
    <property type="project" value="UniProtKB-KW"/>
</dbReference>
<dbReference type="PROSITE" id="PS51198">
    <property type="entry name" value="UVRD_HELICASE_ATP_BIND"/>
    <property type="match status" value="1"/>
</dbReference>
<dbReference type="InterPro" id="IPR027417">
    <property type="entry name" value="P-loop_NTPase"/>
</dbReference>
<keyword evidence="3 15" id="KW-0547">Nucleotide-binding</keyword>
<protein>
    <recommendedName>
        <fullName evidence="2">ATP-dependent DNA helicase PcrA</fullName>
        <ecNumber evidence="12">5.6.2.4</ecNumber>
    </recommendedName>
    <alternativeName>
        <fullName evidence="13">DNA 3'-5' helicase PcrA</fullName>
    </alternativeName>
</protein>
<dbReference type="GO" id="GO:0000725">
    <property type="term" value="P:recombinational repair"/>
    <property type="evidence" value="ECO:0007669"/>
    <property type="project" value="TreeGrafter"/>
</dbReference>
<dbReference type="EC" id="5.6.2.4" evidence="12"/>